<proteinExistence type="predicted"/>
<comment type="caution">
    <text evidence="2">The sequence shown here is derived from an EMBL/GenBank/DDBJ whole genome shotgun (WGS) entry which is preliminary data.</text>
</comment>
<accession>A0AAV7T1R8</accession>
<feature type="compositionally biased region" description="Polar residues" evidence="1">
    <location>
        <begin position="17"/>
        <end position="33"/>
    </location>
</feature>
<feature type="compositionally biased region" description="Polar residues" evidence="1">
    <location>
        <begin position="59"/>
        <end position="69"/>
    </location>
</feature>
<evidence type="ECO:0000256" key="1">
    <source>
        <dbReference type="SAM" id="MobiDB-lite"/>
    </source>
</evidence>
<feature type="compositionally biased region" description="Basic and acidic residues" evidence="1">
    <location>
        <begin position="171"/>
        <end position="235"/>
    </location>
</feature>
<dbReference type="Proteomes" id="UP001066276">
    <property type="component" value="Chromosome 4_1"/>
</dbReference>
<evidence type="ECO:0000313" key="3">
    <source>
        <dbReference type="Proteomes" id="UP001066276"/>
    </source>
</evidence>
<sequence length="277" mass="32158">MCRKSWSLSLSELQLCPRQSNHTTLPTEPSAQDHSADIGCRSQPQELKGFKRLLPFLQESDTGNRSWETSELVEREGAETTNEDAASWRNETLPGSGPAETLENDRLPREAEWKSCHASEEAWPLQVWGEGQGKPGGRREVRKGGRKGATKENDTGNTGRKEKRKGWARNGHTEKKGRQTGERGREKTARRDILIYMKAENRENKKTIRKEDRRESEEEKKDSKERYTDLCEGREKRKGKKKKTIRKEERTTRTGTEQENQRRIRERKKRKRQGKDT</sequence>
<feature type="compositionally biased region" description="Basic residues" evidence="1">
    <location>
        <begin position="264"/>
        <end position="277"/>
    </location>
</feature>
<feature type="compositionally biased region" description="Basic and acidic residues" evidence="1">
    <location>
        <begin position="103"/>
        <end position="120"/>
    </location>
</feature>
<name>A0AAV7T1R8_PLEWA</name>
<feature type="region of interest" description="Disordered" evidence="1">
    <location>
        <begin position="17"/>
        <end position="39"/>
    </location>
</feature>
<gene>
    <name evidence="2" type="ORF">NDU88_002375</name>
</gene>
<keyword evidence="3" id="KW-1185">Reference proteome</keyword>
<feature type="compositionally biased region" description="Basic and acidic residues" evidence="1">
    <location>
        <begin position="137"/>
        <end position="154"/>
    </location>
</feature>
<organism evidence="2 3">
    <name type="scientific">Pleurodeles waltl</name>
    <name type="common">Iberian ribbed newt</name>
    <dbReference type="NCBI Taxonomy" id="8319"/>
    <lineage>
        <taxon>Eukaryota</taxon>
        <taxon>Metazoa</taxon>
        <taxon>Chordata</taxon>
        <taxon>Craniata</taxon>
        <taxon>Vertebrata</taxon>
        <taxon>Euteleostomi</taxon>
        <taxon>Amphibia</taxon>
        <taxon>Batrachia</taxon>
        <taxon>Caudata</taxon>
        <taxon>Salamandroidea</taxon>
        <taxon>Salamandridae</taxon>
        <taxon>Pleurodelinae</taxon>
        <taxon>Pleurodeles</taxon>
    </lineage>
</organism>
<reference evidence="2" key="1">
    <citation type="journal article" date="2022" name="bioRxiv">
        <title>Sequencing and chromosome-scale assembly of the giantPleurodeles waltlgenome.</title>
        <authorList>
            <person name="Brown T."/>
            <person name="Elewa A."/>
            <person name="Iarovenko S."/>
            <person name="Subramanian E."/>
            <person name="Araus A.J."/>
            <person name="Petzold A."/>
            <person name="Susuki M."/>
            <person name="Suzuki K.-i.T."/>
            <person name="Hayashi T."/>
            <person name="Toyoda A."/>
            <person name="Oliveira C."/>
            <person name="Osipova E."/>
            <person name="Leigh N.D."/>
            <person name="Simon A."/>
            <person name="Yun M.H."/>
        </authorList>
    </citation>
    <scope>NUCLEOTIDE SEQUENCE</scope>
    <source>
        <strain evidence="2">20211129_DDA</strain>
        <tissue evidence="2">Liver</tissue>
    </source>
</reference>
<protein>
    <submittedName>
        <fullName evidence="2">Uncharacterized protein</fullName>
    </submittedName>
</protein>
<evidence type="ECO:0000313" key="2">
    <source>
        <dbReference type="EMBL" id="KAJ1170500.1"/>
    </source>
</evidence>
<dbReference type="EMBL" id="JANPWB010000007">
    <property type="protein sequence ID" value="KAJ1170500.1"/>
    <property type="molecule type" value="Genomic_DNA"/>
</dbReference>
<feature type="region of interest" description="Disordered" evidence="1">
    <location>
        <begin position="58"/>
        <end position="277"/>
    </location>
</feature>
<dbReference type="AlphaFoldDB" id="A0AAV7T1R8"/>
<feature type="compositionally biased region" description="Basic residues" evidence="1">
    <location>
        <begin position="236"/>
        <end position="245"/>
    </location>
</feature>